<keyword evidence="2" id="KW-0812">Transmembrane</keyword>
<feature type="transmembrane region" description="Helical" evidence="2">
    <location>
        <begin position="134"/>
        <end position="162"/>
    </location>
</feature>
<keyword evidence="2" id="KW-0472">Membrane</keyword>
<evidence type="ECO:0000256" key="2">
    <source>
        <dbReference type="SAM" id="Phobius"/>
    </source>
</evidence>
<feature type="region of interest" description="Disordered" evidence="1">
    <location>
        <begin position="211"/>
        <end position="239"/>
    </location>
</feature>
<evidence type="ECO:0000313" key="3">
    <source>
        <dbReference type="EMBL" id="CAB4770074.1"/>
    </source>
</evidence>
<reference evidence="3" key="1">
    <citation type="submission" date="2020-05" db="EMBL/GenBank/DDBJ databases">
        <authorList>
            <person name="Chiriac C."/>
            <person name="Salcher M."/>
            <person name="Ghai R."/>
            <person name="Kavagutti S V."/>
        </authorList>
    </citation>
    <scope>NUCLEOTIDE SEQUENCE</scope>
</reference>
<feature type="compositionally biased region" description="Basic residues" evidence="1">
    <location>
        <begin position="220"/>
        <end position="229"/>
    </location>
</feature>
<organism evidence="3">
    <name type="scientific">freshwater metagenome</name>
    <dbReference type="NCBI Taxonomy" id="449393"/>
    <lineage>
        <taxon>unclassified sequences</taxon>
        <taxon>metagenomes</taxon>
        <taxon>ecological metagenomes</taxon>
    </lineage>
</organism>
<feature type="transmembrane region" description="Helical" evidence="2">
    <location>
        <begin position="35"/>
        <end position="52"/>
    </location>
</feature>
<evidence type="ECO:0000256" key="1">
    <source>
        <dbReference type="SAM" id="MobiDB-lite"/>
    </source>
</evidence>
<gene>
    <name evidence="3" type="ORF">UFOPK2761_03336</name>
</gene>
<feature type="transmembrane region" description="Helical" evidence="2">
    <location>
        <begin position="59"/>
        <end position="78"/>
    </location>
</feature>
<dbReference type="AlphaFoldDB" id="A0A6J6VEC2"/>
<keyword evidence="2" id="KW-1133">Transmembrane helix</keyword>
<sequence length="239" mass="24208">MPVWPRALVLAATVLGIGTVSHVLADGSLPGPVTMLVLLALATLGLGPFLRSPAGPLRLVVLTVGGQALVHLVLGATAGHGGPQRATTALSTGASPASPLQPHIVDGRRVGSLMDQSLALPPAGDTGDGPLAHLLAHVLAGGPAMLLTHTAAAAAVGLWLALGERALWDLLVLLAVRARRACEATAPAARLRRAYAAHASLPDPALLRPAVAPPPVLRPPGRHHPRAVTRRGPPLLLGS</sequence>
<name>A0A6J6VEC2_9ZZZZ</name>
<accession>A0A6J6VEC2</accession>
<proteinExistence type="predicted"/>
<protein>
    <submittedName>
        <fullName evidence="3">Unannotated protein</fullName>
    </submittedName>
</protein>
<dbReference type="EMBL" id="CAEZYQ010000046">
    <property type="protein sequence ID" value="CAB4770074.1"/>
    <property type="molecule type" value="Genomic_DNA"/>
</dbReference>